<dbReference type="EMBL" id="MU151224">
    <property type="protein sequence ID" value="KAF9446897.1"/>
    <property type="molecule type" value="Genomic_DNA"/>
</dbReference>
<evidence type="ECO:0000256" key="1">
    <source>
        <dbReference type="SAM" id="MobiDB-lite"/>
    </source>
</evidence>
<reference evidence="2" key="1">
    <citation type="submission" date="2020-11" db="EMBL/GenBank/DDBJ databases">
        <authorList>
            <consortium name="DOE Joint Genome Institute"/>
            <person name="Ahrendt S."/>
            <person name="Riley R."/>
            <person name="Andreopoulos W."/>
            <person name="Labutti K."/>
            <person name="Pangilinan J."/>
            <person name="Ruiz-Duenas F.J."/>
            <person name="Barrasa J.M."/>
            <person name="Sanchez-Garcia M."/>
            <person name="Camarero S."/>
            <person name="Miyauchi S."/>
            <person name="Serrano A."/>
            <person name="Linde D."/>
            <person name="Babiker R."/>
            <person name="Drula E."/>
            <person name="Ayuso-Fernandez I."/>
            <person name="Pacheco R."/>
            <person name="Padilla G."/>
            <person name="Ferreira P."/>
            <person name="Barriuso J."/>
            <person name="Kellner H."/>
            <person name="Castanera R."/>
            <person name="Alfaro M."/>
            <person name="Ramirez L."/>
            <person name="Pisabarro A.G."/>
            <person name="Kuo A."/>
            <person name="Tritt A."/>
            <person name="Lipzen A."/>
            <person name="He G."/>
            <person name="Yan M."/>
            <person name="Ng V."/>
            <person name="Cullen D."/>
            <person name="Martin F."/>
            <person name="Rosso M.-N."/>
            <person name="Henrissat B."/>
            <person name="Hibbett D."/>
            <person name="Martinez A.T."/>
            <person name="Grigoriev I.V."/>
        </authorList>
    </citation>
    <scope>NUCLEOTIDE SEQUENCE</scope>
    <source>
        <strain evidence="2">MF-IS2</strain>
    </source>
</reference>
<gene>
    <name evidence="2" type="ORF">P691DRAFT_155976</name>
</gene>
<feature type="region of interest" description="Disordered" evidence="1">
    <location>
        <begin position="20"/>
        <end position="205"/>
    </location>
</feature>
<evidence type="ECO:0000313" key="3">
    <source>
        <dbReference type="Proteomes" id="UP000807342"/>
    </source>
</evidence>
<feature type="compositionally biased region" description="Polar residues" evidence="1">
    <location>
        <begin position="66"/>
        <end position="97"/>
    </location>
</feature>
<comment type="caution">
    <text evidence="2">The sequence shown here is derived from an EMBL/GenBank/DDBJ whole genome shotgun (WGS) entry which is preliminary data.</text>
</comment>
<dbReference type="OrthoDB" id="2020852at2759"/>
<organism evidence="2 3">
    <name type="scientific">Macrolepiota fuliginosa MF-IS2</name>
    <dbReference type="NCBI Taxonomy" id="1400762"/>
    <lineage>
        <taxon>Eukaryota</taxon>
        <taxon>Fungi</taxon>
        <taxon>Dikarya</taxon>
        <taxon>Basidiomycota</taxon>
        <taxon>Agaricomycotina</taxon>
        <taxon>Agaricomycetes</taxon>
        <taxon>Agaricomycetidae</taxon>
        <taxon>Agaricales</taxon>
        <taxon>Agaricineae</taxon>
        <taxon>Agaricaceae</taxon>
        <taxon>Macrolepiota</taxon>
    </lineage>
</organism>
<accession>A0A9P5X912</accession>
<feature type="compositionally biased region" description="Acidic residues" evidence="1">
    <location>
        <begin position="159"/>
        <end position="171"/>
    </location>
</feature>
<feature type="compositionally biased region" description="Polar residues" evidence="1">
    <location>
        <begin position="174"/>
        <end position="185"/>
    </location>
</feature>
<dbReference type="AlphaFoldDB" id="A0A9P5X912"/>
<protein>
    <submittedName>
        <fullName evidence="2">Uncharacterized protein</fullName>
    </submittedName>
</protein>
<feature type="compositionally biased region" description="Basic and acidic residues" evidence="1">
    <location>
        <begin position="192"/>
        <end position="203"/>
    </location>
</feature>
<evidence type="ECO:0000313" key="2">
    <source>
        <dbReference type="EMBL" id="KAF9446897.1"/>
    </source>
</evidence>
<feature type="compositionally biased region" description="Acidic residues" evidence="1">
    <location>
        <begin position="49"/>
        <end position="58"/>
    </location>
</feature>
<proteinExistence type="predicted"/>
<sequence>MAAMLETPSRIWRRIEAVEDQDMPSLPSLPAFEDSADVEPLTSRVLPQESDENTDDDDLHSVPSPRHSTPAASQYNSTIRPFSSTNTTARLANSFGSRKSFVASRSIGSRNSRHDSFNTSRIPSLPRINAAGATDDSISEHDMEEESKSSVPDVYLPPPDEEEEAEGDELSITDALQSVSRTSSPAPFAVDAYKEDGTPKKGYDYSVSLKSESKVCF</sequence>
<name>A0A9P5X912_9AGAR</name>
<dbReference type="Proteomes" id="UP000807342">
    <property type="component" value="Unassembled WGS sequence"/>
</dbReference>
<keyword evidence="3" id="KW-1185">Reference proteome</keyword>